<sequence>MVDFARFFGDGGIRTLLDWRRLEAECRIEATTSRSRVLLGDLRTVWYNGPDGRDREFRDADARPLRVRETGRTEASWPEGRAARIAEFEARFRGDGGPIQLTLPVYALGDDEFLLLDGTHRAVAAHRTGGNVRLALFAVHGPVDEAMLPDLRHASG</sequence>
<dbReference type="Proteomes" id="UP001304298">
    <property type="component" value="Unassembled WGS sequence"/>
</dbReference>
<dbReference type="EMBL" id="JAYFSI010000010">
    <property type="protein sequence ID" value="MEA5364715.1"/>
    <property type="molecule type" value="Genomic_DNA"/>
</dbReference>
<evidence type="ECO:0000313" key="2">
    <source>
        <dbReference type="Proteomes" id="UP001304298"/>
    </source>
</evidence>
<accession>A0ABU5RFV0</accession>
<evidence type="ECO:0000313" key="1">
    <source>
        <dbReference type="EMBL" id="MEA5364715.1"/>
    </source>
</evidence>
<name>A0ABU5RFV0_9PSEU</name>
<reference evidence="1 2" key="1">
    <citation type="submission" date="2023-12" db="EMBL/GenBank/DDBJ databases">
        <title>Amycolatopsis sp. V23-08.</title>
        <authorList>
            <person name="Somphong A."/>
        </authorList>
    </citation>
    <scope>NUCLEOTIDE SEQUENCE [LARGE SCALE GENOMIC DNA]</scope>
    <source>
        <strain evidence="1 2">V23-08</strain>
    </source>
</reference>
<dbReference type="RefSeq" id="WP_323332706.1">
    <property type="nucleotide sequence ID" value="NZ_JAYFSI010000010.1"/>
</dbReference>
<keyword evidence="2" id="KW-1185">Reference proteome</keyword>
<evidence type="ECO:0008006" key="3">
    <source>
        <dbReference type="Google" id="ProtNLM"/>
    </source>
</evidence>
<comment type="caution">
    <text evidence="1">The sequence shown here is derived from an EMBL/GenBank/DDBJ whole genome shotgun (WGS) entry which is preliminary data.</text>
</comment>
<gene>
    <name evidence="1" type="ORF">VA596_34650</name>
</gene>
<protein>
    <recommendedName>
        <fullName evidence="3">ParB/Sulfiredoxin domain-containing protein</fullName>
    </recommendedName>
</protein>
<proteinExistence type="predicted"/>
<organism evidence="1 2">
    <name type="scientific">Amycolatopsis heterodermiae</name>
    <dbReference type="NCBI Taxonomy" id="3110235"/>
    <lineage>
        <taxon>Bacteria</taxon>
        <taxon>Bacillati</taxon>
        <taxon>Actinomycetota</taxon>
        <taxon>Actinomycetes</taxon>
        <taxon>Pseudonocardiales</taxon>
        <taxon>Pseudonocardiaceae</taxon>
        <taxon>Amycolatopsis</taxon>
    </lineage>
</organism>